<comment type="similarity">
    <text evidence="2">Belongs to the AB hydrolase superfamily. Epoxide hydrolase family.</text>
</comment>
<evidence type="ECO:0000256" key="1">
    <source>
        <dbReference type="ARBA" id="ARBA00022801"/>
    </source>
</evidence>
<dbReference type="Pfam" id="PF00561">
    <property type="entry name" value="Abhydrolase_1"/>
    <property type="match status" value="1"/>
</dbReference>
<dbReference type="InterPro" id="IPR000639">
    <property type="entry name" value="Epox_hydrolase-like"/>
</dbReference>
<evidence type="ECO:0000259" key="3">
    <source>
        <dbReference type="Pfam" id="PF00561"/>
    </source>
</evidence>
<dbReference type="InterPro" id="IPR000073">
    <property type="entry name" value="AB_hydrolase_1"/>
</dbReference>
<dbReference type="OrthoDB" id="408373at2759"/>
<dbReference type="STRING" id="717646.M2LHS3"/>
<dbReference type="Gene3D" id="3.40.50.1820">
    <property type="entry name" value="alpha/beta hydrolase"/>
    <property type="match status" value="1"/>
</dbReference>
<feature type="domain" description="AB hydrolase-1" evidence="3">
    <location>
        <begin position="44"/>
        <end position="158"/>
    </location>
</feature>
<gene>
    <name evidence="4" type="ORF">BAUCODRAFT_205529</name>
</gene>
<dbReference type="SUPFAM" id="SSF53474">
    <property type="entry name" value="alpha/beta-Hydrolases"/>
    <property type="match status" value="1"/>
</dbReference>
<dbReference type="PRINTS" id="PR00412">
    <property type="entry name" value="EPOXHYDRLASE"/>
</dbReference>
<dbReference type="RefSeq" id="XP_007678835.1">
    <property type="nucleotide sequence ID" value="XM_007680645.1"/>
</dbReference>
<proteinExistence type="inferred from homology"/>
<dbReference type="AlphaFoldDB" id="M2LHS3"/>
<reference evidence="4 5" key="1">
    <citation type="journal article" date="2012" name="PLoS Pathog.">
        <title>Diverse lifestyles and strategies of plant pathogenesis encoded in the genomes of eighteen Dothideomycetes fungi.</title>
        <authorList>
            <person name="Ohm R.A."/>
            <person name="Feau N."/>
            <person name="Henrissat B."/>
            <person name="Schoch C.L."/>
            <person name="Horwitz B.A."/>
            <person name="Barry K.W."/>
            <person name="Condon B.J."/>
            <person name="Copeland A.C."/>
            <person name="Dhillon B."/>
            <person name="Glaser F."/>
            <person name="Hesse C.N."/>
            <person name="Kosti I."/>
            <person name="LaButti K."/>
            <person name="Lindquist E.A."/>
            <person name="Lucas S."/>
            <person name="Salamov A.A."/>
            <person name="Bradshaw R.E."/>
            <person name="Ciuffetti L."/>
            <person name="Hamelin R.C."/>
            <person name="Kema G.H.J."/>
            <person name="Lawrence C."/>
            <person name="Scott J.A."/>
            <person name="Spatafora J.W."/>
            <person name="Turgeon B.G."/>
            <person name="de Wit P.J.G.M."/>
            <person name="Zhong S."/>
            <person name="Goodwin S.B."/>
            <person name="Grigoriev I.V."/>
        </authorList>
    </citation>
    <scope>NUCLEOTIDE SEQUENCE [LARGE SCALE GENOMIC DNA]</scope>
    <source>
        <strain evidence="4 5">UAMH 10762</strain>
    </source>
</reference>
<keyword evidence="5" id="KW-1185">Reference proteome</keyword>
<dbReference type="KEGG" id="bcom:BAUCODRAFT_205529"/>
<protein>
    <recommendedName>
        <fullName evidence="3">AB hydrolase-1 domain-containing protein</fullName>
    </recommendedName>
</protein>
<dbReference type="InterPro" id="IPR029058">
    <property type="entry name" value="AB_hydrolase_fold"/>
</dbReference>
<organism evidence="4 5">
    <name type="scientific">Baudoinia panamericana (strain UAMH 10762)</name>
    <name type="common">Angels' share fungus</name>
    <name type="synonym">Baudoinia compniacensis (strain UAMH 10762)</name>
    <dbReference type="NCBI Taxonomy" id="717646"/>
    <lineage>
        <taxon>Eukaryota</taxon>
        <taxon>Fungi</taxon>
        <taxon>Dikarya</taxon>
        <taxon>Ascomycota</taxon>
        <taxon>Pezizomycotina</taxon>
        <taxon>Dothideomycetes</taxon>
        <taxon>Dothideomycetidae</taxon>
        <taxon>Mycosphaerellales</taxon>
        <taxon>Teratosphaeriaceae</taxon>
        <taxon>Baudoinia</taxon>
    </lineage>
</organism>
<dbReference type="PANTHER" id="PTHR43329">
    <property type="entry name" value="EPOXIDE HYDROLASE"/>
    <property type="match status" value="1"/>
</dbReference>
<dbReference type="eggNOG" id="KOG4178">
    <property type="taxonomic scope" value="Eukaryota"/>
</dbReference>
<evidence type="ECO:0000256" key="2">
    <source>
        <dbReference type="ARBA" id="ARBA00038334"/>
    </source>
</evidence>
<evidence type="ECO:0000313" key="4">
    <source>
        <dbReference type="EMBL" id="EMC93722.1"/>
    </source>
</evidence>
<dbReference type="GeneID" id="19109680"/>
<sequence length="388" mass="43698">MAETNGHTPSPLPIPEGITEDYVDCTSSCGLNYHILKAGQPGQPLVLFCHGYPELAFSWRKIMPSIAAQGYYCVAMDQRGYGRTTGWDEASYGEVDLTQYTMTNLVRDLVCLVYALGYQEVHCIIGHDFGAVSSAMAALIRPDIFQSTIQMSHPHHAPPSPPFGDEPQKQKLDVQAELAKLEPPRKHYKWYNSTPTAAHDWDNPPQGLEAYLRGYFHLKSADWATNAPHPLTEWSAKQLAVMPEYYVMRKDHSMPESVASNMQGEDASATQPWLSPSDLQVYVREWQRTGFQGALNWYRAQTASTPQSAKDMFLFAGRRIEVPCCFVSGKQDWGNYQQPAAFESYEDDKVVRKGCFKGARLIDHAGHWVQQEQPEKVIDEVKKFLSGL</sequence>
<name>M2LHS3_BAUPA</name>
<dbReference type="OMA" id="NWYRVRT"/>
<dbReference type="HOGENOM" id="CLU_020336_7_4_1"/>
<dbReference type="EMBL" id="KB445559">
    <property type="protein sequence ID" value="EMC93722.1"/>
    <property type="molecule type" value="Genomic_DNA"/>
</dbReference>
<dbReference type="Proteomes" id="UP000011761">
    <property type="component" value="Unassembled WGS sequence"/>
</dbReference>
<dbReference type="GO" id="GO:0016787">
    <property type="term" value="F:hydrolase activity"/>
    <property type="evidence" value="ECO:0007669"/>
    <property type="project" value="UniProtKB-KW"/>
</dbReference>
<evidence type="ECO:0000313" key="5">
    <source>
        <dbReference type="Proteomes" id="UP000011761"/>
    </source>
</evidence>
<accession>M2LHS3</accession>
<keyword evidence="1" id="KW-0378">Hydrolase</keyword>